<organism evidence="2 3">
    <name type="scientific">Roseospira navarrensis</name>
    <dbReference type="NCBI Taxonomy" id="140058"/>
    <lineage>
        <taxon>Bacteria</taxon>
        <taxon>Pseudomonadati</taxon>
        <taxon>Pseudomonadota</taxon>
        <taxon>Alphaproteobacteria</taxon>
        <taxon>Rhodospirillales</taxon>
        <taxon>Rhodospirillaceae</taxon>
        <taxon>Roseospira</taxon>
    </lineage>
</organism>
<keyword evidence="3" id="KW-1185">Reference proteome</keyword>
<sequence>MYSAPDVKAAYRRSIPLGLVESRTMPSSRTLRNTLLAGLRQNGFSNVELYRSVDMFLDHEHSAKAKTECIFLQYSADTPALLEIVADIRKNKTCLSPFIYIFVIAEHIGYSDIVHIIKSGVDDIILLPLEFGTLAHRFSSIVPRPKKYLLSYDYIGPEHPAVHAHFRPVATRIARHNGVLDYLRDGVTSPPNPWLTDKINSAVVLNDLGVDIMKISANMQKVSTLFFEGKNTVRNYNDMFRSIFFLRKSISSAVKATSATDLSSVSDILNASHIILSRFHPDKDLSQNTREVKVFQLISKAFEVMYLDSWARENSTQDIVSLIEQHFLKTNIFESTGQWRQSTAKVSVQSAPARAAAAAGAVQTPAPHAPPAPTPAPAPAPMPTSTSTPETTPPAAPSPTKPESRESRHPIEYASLREAFADLRDARTVPDRFIAFLAGMARVQFTPYRSNAAVASNDCYAQPSFVSELATLIEEIVGPDMLSSRYVRSWAQATLATGFRPMEEITNLQTDQGMRQAWTLSLQKCLEAGDLRDRVEARRDRLPGLVESLTPHVIRDLTEIMFSDPRAVPDAEAAINRARSELIQTRHGYWGVLRAISRSRGRLPECCDGYMILKIAHAVFSRPQANVVAQCMAHGGETCSLMHCTEQLMMPRHCERALNRQPMRKSAAAFPQAAD</sequence>
<feature type="compositionally biased region" description="Pro residues" evidence="1">
    <location>
        <begin position="391"/>
        <end position="400"/>
    </location>
</feature>
<dbReference type="AlphaFoldDB" id="A0A7X1ZBT7"/>
<protein>
    <submittedName>
        <fullName evidence="2">Uncharacterized protein</fullName>
    </submittedName>
</protein>
<feature type="compositionally biased region" description="Low complexity" evidence="1">
    <location>
        <begin position="357"/>
        <end position="366"/>
    </location>
</feature>
<dbReference type="Proteomes" id="UP000434582">
    <property type="component" value="Unassembled WGS sequence"/>
</dbReference>
<accession>A0A7X1ZBT7</accession>
<evidence type="ECO:0000256" key="1">
    <source>
        <dbReference type="SAM" id="MobiDB-lite"/>
    </source>
</evidence>
<reference evidence="2 3" key="1">
    <citation type="submission" date="2019-10" db="EMBL/GenBank/DDBJ databases">
        <title>Draft whole-genome sequence of the purple nonsulfur photosynthetic bacterium Roseospira navarrensis DSM 15114.</title>
        <authorList>
            <person name="Kyndt J.A."/>
            <person name="Meyer T.E."/>
        </authorList>
    </citation>
    <scope>NUCLEOTIDE SEQUENCE [LARGE SCALE GENOMIC DNA]</scope>
    <source>
        <strain evidence="2 3">DSM 15114</strain>
    </source>
</reference>
<dbReference type="OrthoDB" id="8449384at2"/>
<evidence type="ECO:0000313" key="3">
    <source>
        <dbReference type="Proteomes" id="UP000434582"/>
    </source>
</evidence>
<gene>
    <name evidence="2" type="ORF">GHC57_03890</name>
</gene>
<feature type="region of interest" description="Disordered" evidence="1">
    <location>
        <begin position="357"/>
        <end position="409"/>
    </location>
</feature>
<evidence type="ECO:0000313" key="2">
    <source>
        <dbReference type="EMBL" id="MQX35653.1"/>
    </source>
</evidence>
<dbReference type="EMBL" id="WIVE01000006">
    <property type="protein sequence ID" value="MQX35653.1"/>
    <property type="molecule type" value="Genomic_DNA"/>
</dbReference>
<name>A0A7X1ZBT7_9PROT</name>
<dbReference type="RefSeq" id="WP_153341362.1">
    <property type="nucleotide sequence ID" value="NZ_WIVE01000006.1"/>
</dbReference>
<proteinExistence type="predicted"/>
<feature type="compositionally biased region" description="Pro residues" evidence="1">
    <location>
        <begin position="367"/>
        <end position="382"/>
    </location>
</feature>
<comment type="caution">
    <text evidence="2">The sequence shown here is derived from an EMBL/GenBank/DDBJ whole genome shotgun (WGS) entry which is preliminary data.</text>
</comment>